<evidence type="ECO:0000256" key="2">
    <source>
        <dbReference type="SAM" id="Phobius"/>
    </source>
</evidence>
<gene>
    <name evidence="4" type="primary">LOC113791377</name>
</gene>
<feature type="transmembrane region" description="Helical" evidence="2">
    <location>
        <begin position="106"/>
        <end position="128"/>
    </location>
</feature>
<name>A0A6P6XU41_DERPT</name>
<sequence length="246" mass="27952">MVVINDNNKNNKNNQAEWNTIRYPYKTVYGLPNSLRCLETFYETRKFCCFVWSTLDCEQKIAEKCNIEFANKLEYDARKLFQSMCSRIGYSQNSMHCRWTAEQLQIASYIIVGLVFILFIIFTIIGLYKYNHRSSNNADLAKKIAGNDQLSRKSSLSSLTFKTFSNDSLSRTSSSSKSLSYKLAIPGTSSSATTLSNFEQLPIPSPPPPPPSPLSPMTIRTREPAPSLNSIISKLLPYHPHQFLFC</sequence>
<evidence type="ECO:0000256" key="1">
    <source>
        <dbReference type="SAM" id="MobiDB-lite"/>
    </source>
</evidence>
<dbReference type="Proteomes" id="UP000515146">
    <property type="component" value="Unplaced"/>
</dbReference>
<keyword evidence="2" id="KW-0472">Membrane</keyword>
<feature type="region of interest" description="Disordered" evidence="1">
    <location>
        <begin position="200"/>
        <end position="221"/>
    </location>
</feature>
<dbReference type="RefSeq" id="XP_027196947.1">
    <property type="nucleotide sequence ID" value="XM_027341146.1"/>
</dbReference>
<evidence type="ECO:0000313" key="3">
    <source>
        <dbReference type="Proteomes" id="UP000515146"/>
    </source>
</evidence>
<evidence type="ECO:0000313" key="4">
    <source>
        <dbReference type="RefSeq" id="XP_027196947.1"/>
    </source>
</evidence>
<dbReference type="KEGG" id="dpte:113791377"/>
<protein>
    <submittedName>
        <fullName evidence="4">Uncharacterized protein LOC113791377</fullName>
    </submittedName>
</protein>
<dbReference type="InParanoid" id="A0A6P6XU41"/>
<feature type="compositionally biased region" description="Pro residues" evidence="1">
    <location>
        <begin position="203"/>
        <end position="214"/>
    </location>
</feature>
<proteinExistence type="predicted"/>
<dbReference type="AlphaFoldDB" id="A0A6P6XU41"/>
<keyword evidence="3" id="KW-1185">Reference proteome</keyword>
<keyword evidence="2" id="KW-1133">Transmembrane helix</keyword>
<keyword evidence="2" id="KW-0812">Transmembrane</keyword>
<accession>A0A6P6XU41</accession>
<reference evidence="4" key="1">
    <citation type="submission" date="2025-08" db="UniProtKB">
        <authorList>
            <consortium name="RefSeq"/>
        </authorList>
    </citation>
    <scope>IDENTIFICATION</scope>
    <source>
        <strain evidence="4">Airmid</strain>
    </source>
</reference>
<organism evidence="3 4">
    <name type="scientific">Dermatophagoides pteronyssinus</name>
    <name type="common">European house dust mite</name>
    <dbReference type="NCBI Taxonomy" id="6956"/>
    <lineage>
        <taxon>Eukaryota</taxon>
        <taxon>Metazoa</taxon>
        <taxon>Ecdysozoa</taxon>
        <taxon>Arthropoda</taxon>
        <taxon>Chelicerata</taxon>
        <taxon>Arachnida</taxon>
        <taxon>Acari</taxon>
        <taxon>Acariformes</taxon>
        <taxon>Sarcoptiformes</taxon>
        <taxon>Astigmata</taxon>
        <taxon>Psoroptidia</taxon>
        <taxon>Analgoidea</taxon>
        <taxon>Pyroglyphidae</taxon>
        <taxon>Dermatophagoidinae</taxon>
        <taxon>Dermatophagoides</taxon>
    </lineage>
</organism>